<reference evidence="5" key="1">
    <citation type="journal article" date="2019" name="Int. J. Syst. Evol. Microbiol.">
        <title>The Global Catalogue of Microorganisms (GCM) 10K type strain sequencing project: providing services to taxonomists for standard genome sequencing and annotation.</title>
        <authorList>
            <consortium name="The Broad Institute Genomics Platform"/>
            <consortium name="The Broad Institute Genome Sequencing Center for Infectious Disease"/>
            <person name="Wu L."/>
            <person name="Ma J."/>
        </authorList>
    </citation>
    <scope>NUCLEOTIDE SEQUENCE [LARGE SCALE GENOMIC DNA]</scope>
    <source>
        <strain evidence="5">JCM 10425</strain>
    </source>
</reference>
<gene>
    <name evidence="4" type="ORF">GCM10009539_23460</name>
</gene>
<evidence type="ECO:0000313" key="5">
    <source>
        <dbReference type="Proteomes" id="UP001500967"/>
    </source>
</evidence>
<dbReference type="SUPFAM" id="SSF50129">
    <property type="entry name" value="GroES-like"/>
    <property type="match status" value="1"/>
</dbReference>
<keyword evidence="5" id="KW-1185">Reference proteome</keyword>
<dbReference type="PANTHER" id="PTHR48106:SF13">
    <property type="entry name" value="QUINONE OXIDOREDUCTASE-RELATED"/>
    <property type="match status" value="1"/>
</dbReference>
<dbReference type="Gene3D" id="3.90.180.10">
    <property type="entry name" value="Medium-chain alcohol dehydrogenases, catalytic domain"/>
    <property type="match status" value="1"/>
</dbReference>
<sequence>MRAIQLTRFGAPSVLVPVELPDPRPTGNQVLIDVEAVSISFVETQIRAGRPPGPFPRPEPPFVPGNGVGGVVSAVGPGADEGLIGRRVFGTTGGRGGYASKAAVNVADVVPIPDELSTPDAVGLATDGRTAVGLFRLAAPVAGEWVLVEAAAGGLGSLLVQLALGVGANVIGAVGNRRKADVVSDGASTVEYDEPGWADRVRELSGGLDLVFDGVGGEIGATAAGLVKPGGRFVIHGGAGGSMTDPASVPGRVLTLRDVTGTVPELAAAALASGLKPLIGQVFPLERAAEAHAAIEARATVGKTLLLV</sequence>
<dbReference type="EMBL" id="BAAAGX010000009">
    <property type="protein sequence ID" value="GAA0237500.1"/>
    <property type="molecule type" value="Genomic_DNA"/>
</dbReference>
<evidence type="ECO:0000313" key="4">
    <source>
        <dbReference type="EMBL" id="GAA0237500.1"/>
    </source>
</evidence>
<comment type="caution">
    <text evidence="4">The sequence shown here is derived from an EMBL/GenBank/DDBJ whole genome shotgun (WGS) entry which is preliminary data.</text>
</comment>
<keyword evidence="1" id="KW-0521">NADP</keyword>
<dbReference type="SUPFAM" id="SSF51735">
    <property type="entry name" value="NAD(P)-binding Rossmann-fold domains"/>
    <property type="match status" value="1"/>
</dbReference>
<feature type="domain" description="Enoyl reductase (ER)" evidence="3">
    <location>
        <begin position="10"/>
        <end position="306"/>
    </location>
</feature>
<dbReference type="InterPro" id="IPR036291">
    <property type="entry name" value="NAD(P)-bd_dom_sf"/>
</dbReference>
<dbReference type="PANTHER" id="PTHR48106">
    <property type="entry name" value="QUINONE OXIDOREDUCTASE PIG3-RELATED"/>
    <property type="match status" value="1"/>
</dbReference>
<name>A0ABP3DRN9_9ACTN</name>
<dbReference type="RefSeq" id="WP_344648793.1">
    <property type="nucleotide sequence ID" value="NZ_BAAAGX010000009.1"/>
</dbReference>
<dbReference type="InterPro" id="IPR020843">
    <property type="entry name" value="ER"/>
</dbReference>
<dbReference type="Pfam" id="PF13602">
    <property type="entry name" value="ADH_zinc_N_2"/>
    <property type="match status" value="1"/>
</dbReference>
<evidence type="ECO:0000256" key="1">
    <source>
        <dbReference type="ARBA" id="ARBA00022857"/>
    </source>
</evidence>
<protein>
    <submittedName>
        <fullName evidence="4">Zinc-binding dehydrogenase</fullName>
    </submittedName>
</protein>
<evidence type="ECO:0000256" key="2">
    <source>
        <dbReference type="ARBA" id="ARBA00023002"/>
    </source>
</evidence>
<dbReference type="SMART" id="SM00829">
    <property type="entry name" value="PKS_ER"/>
    <property type="match status" value="1"/>
</dbReference>
<proteinExistence type="predicted"/>
<keyword evidence="2" id="KW-0560">Oxidoreductase</keyword>
<accession>A0ABP3DRN9</accession>
<organism evidence="4 5">
    <name type="scientific">Cryptosporangium japonicum</name>
    <dbReference type="NCBI Taxonomy" id="80872"/>
    <lineage>
        <taxon>Bacteria</taxon>
        <taxon>Bacillati</taxon>
        <taxon>Actinomycetota</taxon>
        <taxon>Actinomycetes</taxon>
        <taxon>Cryptosporangiales</taxon>
        <taxon>Cryptosporangiaceae</taxon>
        <taxon>Cryptosporangium</taxon>
    </lineage>
</organism>
<dbReference type="InterPro" id="IPR011032">
    <property type="entry name" value="GroES-like_sf"/>
</dbReference>
<evidence type="ECO:0000259" key="3">
    <source>
        <dbReference type="SMART" id="SM00829"/>
    </source>
</evidence>
<dbReference type="InterPro" id="IPR013154">
    <property type="entry name" value="ADH-like_N"/>
</dbReference>
<dbReference type="Pfam" id="PF08240">
    <property type="entry name" value="ADH_N"/>
    <property type="match status" value="1"/>
</dbReference>
<dbReference type="Gene3D" id="3.40.50.720">
    <property type="entry name" value="NAD(P)-binding Rossmann-like Domain"/>
    <property type="match status" value="1"/>
</dbReference>
<dbReference type="Proteomes" id="UP001500967">
    <property type="component" value="Unassembled WGS sequence"/>
</dbReference>